<reference evidence="3" key="1">
    <citation type="submission" date="2022-11" db="UniProtKB">
        <authorList>
            <consortium name="WormBaseParasite"/>
        </authorList>
    </citation>
    <scope>IDENTIFICATION</scope>
</reference>
<evidence type="ECO:0000256" key="1">
    <source>
        <dbReference type="SAM" id="MobiDB-lite"/>
    </source>
</evidence>
<sequence>MNRLQSIERCVQCTSMEHQDNCPNNVRCIFLPHGIKEKFKKAFNKLHIYADSSQHNQKTIRPAKTNMTSRSTKNKARQTAKTNVINSIKPVLGNLIKAAPKAIKMLSQLHHNTTGPNGSNLAEFENEQNSEEINNELEESQSPIDNFSDEEQEDEDYSDVDEDAQDEEQEIEDYSDVDEDEDAQHEENQSEYDSYPENNESDQQREQEYEFPPYEPDS</sequence>
<proteinExistence type="predicted"/>
<keyword evidence="2" id="KW-1185">Reference proteome</keyword>
<protein>
    <submittedName>
        <fullName evidence="3">Uncharacterized protein</fullName>
    </submittedName>
</protein>
<dbReference type="AlphaFoldDB" id="A0A914EEL7"/>
<organism evidence="2 3">
    <name type="scientific">Acrobeloides nanus</name>
    <dbReference type="NCBI Taxonomy" id="290746"/>
    <lineage>
        <taxon>Eukaryota</taxon>
        <taxon>Metazoa</taxon>
        <taxon>Ecdysozoa</taxon>
        <taxon>Nematoda</taxon>
        <taxon>Chromadorea</taxon>
        <taxon>Rhabditida</taxon>
        <taxon>Tylenchina</taxon>
        <taxon>Cephalobomorpha</taxon>
        <taxon>Cephaloboidea</taxon>
        <taxon>Cephalobidae</taxon>
        <taxon>Acrobeloides</taxon>
    </lineage>
</organism>
<dbReference type="WBParaSite" id="ACRNAN_scaffold7512.g12496.t1">
    <property type="protein sequence ID" value="ACRNAN_scaffold7512.g12496.t1"/>
    <property type="gene ID" value="ACRNAN_scaffold7512.g12496"/>
</dbReference>
<feature type="compositionally biased region" description="Acidic residues" evidence="1">
    <location>
        <begin position="124"/>
        <end position="139"/>
    </location>
</feature>
<dbReference type="Proteomes" id="UP000887540">
    <property type="component" value="Unplaced"/>
</dbReference>
<feature type="compositionally biased region" description="Polar residues" evidence="1">
    <location>
        <begin position="110"/>
        <end position="120"/>
    </location>
</feature>
<evidence type="ECO:0000313" key="2">
    <source>
        <dbReference type="Proteomes" id="UP000887540"/>
    </source>
</evidence>
<feature type="compositionally biased region" description="Acidic residues" evidence="1">
    <location>
        <begin position="147"/>
        <end position="184"/>
    </location>
</feature>
<feature type="region of interest" description="Disordered" evidence="1">
    <location>
        <begin position="110"/>
        <end position="218"/>
    </location>
</feature>
<name>A0A914EEL7_9BILA</name>
<evidence type="ECO:0000313" key="3">
    <source>
        <dbReference type="WBParaSite" id="ACRNAN_scaffold7512.g12496.t1"/>
    </source>
</evidence>
<accession>A0A914EEL7</accession>